<keyword evidence="5 6" id="KW-0408">Iron</keyword>
<keyword evidence="10" id="KW-1185">Reference proteome</keyword>
<comment type="caution">
    <text evidence="9">The sequence shown here is derived from an EMBL/GenBank/DDBJ whole genome shotgun (WGS) entry which is preliminary data.</text>
</comment>
<evidence type="ECO:0000256" key="2">
    <source>
        <dbReference type="ARBA" id="ARBA00022448"/>
    </source>
</evidence>
<evidence type="ECO:0000256" key="7">
    <source>
        <dbReference type="PIRSR" id="PIRSR002030-1"/>
    </source>
</evidence>
<evidence type="ECO:0000256" key="3">
    <source>
        <dbReference type="ARBA" id="ARBA00022617"/>
    </source>
</evidence>
<gene>
    <name evidence="9" type="ORF">DY218_01485</name>
</gene>
<dbReference type="GO" id="GO:0046872">
    <property type="term" value="F:metal ion binding"/>
    <property type="evidence" value="ECO:0007669"/>
    <property type="project" value="UniProtKB-UniRule"/>
</dbReference>
<reference evidence="9 10" key="1">
    <citation type="submission" date="2018-08" db="EMBL/GenBank/DDBJ databases">
        <title>Isolation, diversity and antifungal activity of Actinobacteria from wheat.</title>
        <authorList>
            <person name="Han C."/>
        </authorList>
    </citation>
    <scope>NUCLEOTIDE SEQUENCE [LARGE SCALE GENOMIC DNA]</scope>
    <source>
        <strain evidence="9 10">NEAU-YY421</strain>
    </source>
</reference>
<dbReference type="RefSeq" id="WP_128554029.1">
    <property type="nucleotide sequence ID" value="NZ_QUAK01000011.1"/>
</dbReference>
<protein>
    <recommendedName>
        <fullName evidence="6">Group 1 truncated hemoglobin</fullName>
    </recommendedName>
</protein>
<comment type="cofactor">
    <cofactor evidence="7">
        <name>heme</name>
        <dbReference type="ChEBI" id="CHEBI:30413"/>
    </cofactor>
    <text evidence="7">Binds 1 heme group per subunit.</text>
</comment>
<name>A0A372MBW8_9ACTN</name>
<evidence type="ECO:0000256" key="6">
    <source>
        <dbReference type="PIRNR" id="PIRNR002030"/>
    </source>
</evidence>
<feature type="binding site" description="distal binding residue" evidence="8">
    <location>
        <position position="48"/>
    </location>
    <ligand>
        <name>heme</name>
        <dbReference type="ChEBI" id="CHEBI:30413"/>
    </ligand>
    <ligandPart>
        <name>Fe</name>
        <dbReference type="ChEBI" id="CHEBI:18248"/>
    </ligandPart>
</feature>
<feature type="binding site" description="distal binding residue" evidence="8">
    <location>
        <position position="72"/>
    </location>
    <ligand>
        <name>heme</name>
        <dbReference type="ChEBI" id="CHEBI:30413"/>
    </ligand>
    <ligandPart>
        <name>Fe</name>
        <dbReference type="ChEBI" id="CHEBI:18248"/>
    </ligandPart>
</feature>
<dbReference type="InterPro" id="IPR012292">
    <property type="entry name" value="Globin/Proto"/>
</dbReference>
<keyword evidence="4 6" id="KW-0479">Metal-binding</keyword>
<dbReference type="EMBL" id="QUAK01000011">
    <property type="protein sequence ID" value="RFU88442.1"/>
    <property type="molecule type" value="Genomic_DNA"/>
</dbReference>
<evidence type="ECO:0000313" key="10">
    <source>
        <dbReference type="Proteomes" id="UP000263094"/>
    </source>
</evidence>
<evidence type="ECO:0000256" key="4">
    <source>
        <dbReference type="ARBA" id="ARBA00022723"/>
    </source>
</evidence>
<dbReference type="OrthoDB" id="9798157at2"/>
<dbReference type="Proteomes" id="UP000263094">
    <property type="component" value="Unassembled WGS sequence"/>
</dbReference>
<feature type="binding site" description="proximal binding residue" evidence="7">
    <location>
        <position position="72"/>
    </location>
    <ligand>
        <name>heme</name>
        <dbReference type="ChEBI" id="CHEBI:30413"/>
    </ligand>
    <ligandPart>
        <name>Fe</name>
        <dbReference type="ChEBI" id="CHEBI:18248"/>
    </ligandPart>
</feature>
<dbReference type="GO" id="GO:0005344">
    <property type="term" value="F:oxygen carrier activity"/>
    <property type="evidence" value="ECO:0007669"/>
    <property type="project" value="UniProtKB-UniRule"/>
</dbReference>
<keyword evidence="3 6" id="KW-0349">Heme</keyword>
<sequence length="121" mass="12650">MESVTIYQRIGGEAAVAGVVDQFYERVLADPQLAGYFADSDLAGLKRHQRAFVGQALGSGKPYSGRAMRQAHSGLGVRSEDFDRVIGHLAGALEQAGVDGATVASIAEALAPLKPDIVAQP</sequence>
<dbReference type="InterPro" id="IPR016339">
    <property type="entry name" value="Hemoglobin_trunc_I"/>
</dbReference>
<organism evidence="9 10">
    <name type="scientific">Streptomyces triticagri</name>
    <dbReference type="NCBI Taxonomy" id="2293568"/>
    <lineage>
        <taxon>Bacteria</taxon>
        <taxon>Bacillati</taxon>
        <taxon>Actinomycetota</taxon>
        <taxon>Actinomycetes</taxon>
        <taxon>Kitasatosporales</taxon>
        <taxon>Streptomycetaceae</taxon>
        <taxon>Streptomyces</taxon>
    </lineage>
</organism>
<keyword evidence="6" id="KW-0561">Oxygen transport</keyword>
<dbReference type="GO" id="GO:0020037">
    <property type="term" value="F:heme binding"/>
    <property type="evidence" value="ECO:0007669"/>
    <property type="project" value="InterPro"/>
</dbReference>
<comment type="similarity">
    <text evidence="1 6">Belongs to the truncated hemoglobin family. Group I subfamily.</text>
</comment>
<keyword evidence="2 6" id="KW-0813">Transport</keyword>
<dbReference type="SUPFAM" id="SSF46458">
    <property type="entry name" value="Globin-like"/>
    <property type="match status" value="1"/>
</dbReference>
<dbReference type="Pfam" id="PF01152">
    <property type="entry name" value="Bac_globin"/>
    <property type="match status" value="1"/>
</dbReference>
<evidence type="ECO:0000256" key="1">
    <source>
        <dbReference type="ARBA" id="ARBA00009660"/>
    </source>
</evidence>
<dbReference type="CDD" id="cd00454">
    <property type="entry name" value="TrHb1_N"/>
    <property type="match status" value="1"/>
</dbReference>
<proteinExistence type="inferred from homology"/>
<dbReference type="InterPro" id="IPR001486">
    <property type="entry name" value="Hemoglobin_trunc"/>
</dbReference>
<dbReference type="AlphaFoldDB" id="A0A372MBW8"/>
<evidence type="ECO:0000256" key="5">
    <source>
        <dbReference type="ARBA" id="ARBA00023004"/>
    </source>
</evidence>
<evidence type="ECO:0000313" key="9">
    <source>
        <dbReference type="EMBL" id="RFU88442.1"/>
    </source>
</evidence>
<dbReference type="GO" id="GO:0019825">
    <property type="term" value="F:oxygen binding"/>
    <property type="evidence" value="ECO:0007669"/>
    <property type="project" value="InterPro"/>
</dbReference>
<evidence type="ECO:0000256" key="8">
    <source>
        <dbReference type="PIRSR" id="PIRSR601486-1"/>
    </source>
</evidence>
<accession>A0A372MBW8</accession>
<dbReference type="InterPro" id="IPR009050">
    <property type="entry name" value="Globin-like_sf"/>
</dbReference>
<dbReference type="PIRSF" id="PIRSF002030">
    <property type="entry name" value="Globin_Protozoa/Cyanobacteria"/>
    <property type="match status" value="1"/>
</dbReference>
<dbReference type="Gene3D" id="1.10.490.10">
    <property type="entry name" value="Globins"/>
    <property type="match status" value="1"/>
</dbReference>